<comment type="caution">
    <text evidence="2">The sequence shown here is derived from an EMBL/GenBank/DDBJ whole genome shotgun (WGS) entry which is preliminary data.</text>
</comment>
<dbReference type="Proteomes" id="UP001610335">
    <property type="component" value="Unassembled WGS sequence"/>
</dbReference>
<evidence type="ECO:0000313" key="2">
    <source>
        <dbReference type="EMBL" id="KAL2811814.1"/>
    </source>
</evidence>
<organism evidence="2 3">
    <name type="scientific">Aspergillus cavernicola</name>
    <dbReference type="NCBI Taxonomy" id="176166"/>
    <lineage>
        <taxon>Eukaryota</taxon>
        <taxon>Fungi</taxon>
        <taxon>Dikarya</taxon>
        <taxon>Ascomycota</taxon>
        <taxon>Pezizomycotina</taxon>
        <taxon>Eurotiomycetes</taxon>
        <taxon>Eurotiomycetidae</taxon>
        <taxon>Eurotiales</taxon>
        <taxon>Aspergillaceae</taxon>
        <taxon>Aspergillus</taxon>
        <taxon>Aspergillus subgen. Nidulantes</taxon>
    </lineage>
</organism>
<evidence type="ECO:0000256" key="1">
    <source>
        <dbReference type="SAM" id="MobiDB-lite"/>
    </source>
</evidence>
<keyword evidence="3" id="KW-1185">Reference proteome</keyword>
<feature type="region of interest" description="Disordered" evidence="1">
    <location>
        <begin position="253"/>
        <end position="272"/>
    </location>
</feature>
<accession>A0ABR4H986</accession>
<reference evidence="2 3" key="1">
    <citation type="submission" date="2024-07" db="EMBL/GenBank/DDBJ databases">
        <title>Section-level genome sequencing and comparative genomics of Aspergillus sections Usti and Cavernicolus.</title>
        <authorList>
            <consortium name="Lawrence Berkeley National Laboratory"/>
            <person name="Nybo J.L."/>
            <person name="Vesth T.C."/>
            <person name="Theobald S."/>
            <person name="Frisvad J.C."/>
            <person name="Larsen T.O."/>
            <person name="Kjaerboelling I."/>
            <person name="Rothschild-Mancinelli K."/>
            <person name="Lyhne E.K."/>
            <person name="Kogle M.E."/>
            <person name="Barry K."/>
            <person name="Clum A."/>
            <person name="Na H."/>
            <person name="Ledsgaard L."/>
            <person name="Lin J."/>
            <person name="Lipzen A."/>
            <person name="Kuo A."/>
            <person name="Riley R."/>
            <person name="Mondo S."/>
            <person name="LaButti K."/>
            <person name="Haridas S."/>
            <person name="Pangalinan J."/>
            <person name="Salamov A.A."/>
            <person name="Simmons B.A."/>
            <person name="Magnuson J.K."/>
            <person name="Chen J."/>
            <person name="Drula E."/>
            <person name="Henrissat B."/>
            <person name="Wiebenga A."/>
            <person name="Lubbers R.J."/>
            <person name="Gomes A.C."/>
            <person name="Makela M.R."/>
            <person name="Stajich J."/>
            <person name="Grigoriev I.V."/>
            <person name="Mortensen U.H."/>
            <person name="De vries R.P."/>
            <person name="Baker S.E."/>
            <person name="Andersen M.R."/>
        </authorList>
    </citation>
    <scope>NUCLEOTIDE SEQUENCE [LARGE SCALE GENOMIC DNA]</scope>
    <source>
        <strain evidence="2 3">CBS 600.67</strain>
    </source>
</reference>
<protein>
    <recommendedName>
        <fullName evidence="4">Mediator complex subunit 11</fullName>
    </recommendedName>
</protein>
<gene>
    <name evidence="2" type="ORF">BDW59DRAFT_155469</name>
</gene>
<proteinExistence type="predicted"/>
<feature type="region of interest" description="Disordered" evidence="1">
    <location>
        <begin position="88"/>
        <end position="123"/>
    </location>
</feature>
<feature type="compositionally biased region" description="Basic and acidic residues" evidence="1">
    <location>
        <begin position="257"/>
        <end position="272"/>
    </location>
</feature>
<name>A0ABR4H986_9EURO</name>
<dbReference type="EMBL" id="JBFXLS010000221">
    <property type="protein sequence ID" value="KAL2811814.1"/>
    <property type="molecule type" value="Genomic_DNA"/>
</dbReference>
<evidence type="ECO:0000313" key="3">
    <source>
        <dbReference type="Proteomes" id="UP001610335"/>
    </source>
</evidence>
<sequence>MSVFFPIEAGAPDPRIIHEDTTPLTLDEATRTLYNRAISEPSSLTDQERRLITHRPPAEEEITLSRNACGLTMNELIVKAINSITNTATNTNNDDNNSADHDDDDDDDDDDGPRNSHSLSLTPPLSYEEATLLSAGVLDAVQNQGFSILSEVARLSPEDRDLKDRAMQAATTDYIRVAKEVAWRVLEQWRRARDAAEETLNGDDVRNIKVASKVPWQEYVLQSSSTSAGGSGGEGPGGAGGRFGLVVFYHENEEEGREGRGGDIERGNRRIS</sequence>
<evidence type="ECO:0008006" key="4">
    <source>
        <dbReference type="Google" id="ProtNLM"/>
    </source>
</evidence>
<feature type="compositionally biased region" description="Acidic residues" evidence="1">
    <location>
        <begin position="101"/>
        <end position="111"/>
    </location>
</feature>